<dbReference type="Pfam" id="PF08902">
    <property type="entry name" value="DUF1848"/>
    <property type="match status" value="1"/>
</dbReference>
<dbReference type="EMBL" id="DWYZ01000211">
    <property type="protein sequence ID" value="HJB29378.1"/>
    <property type="molecule type" value="Genomic_DNA"/>
</dbReference>
<sequence>MIISASRRTDIPSYYSQWFYNRIKEGYVLVRNPVNLHQVGRIALSPDVVDGIVFWTKNPVPMMDRLGELKKYNYYFQFTLTSYGREIEPNLPSKNAVLIPAFGRLSGQIGKERVLWRYDPIFLSSTYTIEYHIKYFRILAAKLAPYTERCILSFLDMYRNIKTSMKNLGIRPPTEKEQDRLMEEFSKIAGNCGLILSTCAEEGDFSRYGVSHACCIDKSLFERIGEYKLDVKKDPNQREACGCISSIDIGAYNTCKNGCIYCYANHNKKTMTDHFKCYDPSSSLLLDSLNPDDVIRERKMVSLANGQRSLFDLSFFKKNIDEIQGK</sequence>
<organism evidence="1 2">
    <name type="scientific">Candidatus Blautia faecavium</name>
    <dbReference type="NCBI Taxonomy" id="2838487"/>
    <lineage>
        <taxon>Bacteria</taxon>
        <taxon>Bacillati</taxon>
        <taxon>Bacillota</taxon>
        <taxon>Clostridia</taxon>
        <taxon>Lachnospirales</taxon>
        <taxon>Lachnospiraceae</taxon>
        <taxon>Blautia</taxon>
    </lineage>
</organism>
<dbReference type="Proteomes" id="UP000823842">
    <property type="component" value="Unassembled WGS sequence"/>
</dbReference>
<reference evidence="1" key="2">
    <citation type="submission" date="2021-04" db="EMBL/GenBank/DDBJ databases">
        <authorList>
            <person name="Gilroy R."/>
        </authorList>
    </citation>
    <scope>NUCLEOTIDE SEQUENCE</scope>
    <source>
        <strain evidence="1">ChiSjej1B19-5720</strain>
    </source>
</reference>
<name>A0A9D2LUC8_9FIRM</name>
<gene>
    <name evidence="1" type="ORF">IAA06_11375</name>
</gene>
<protein>
    <submittedName>
        <fullName evidence="1">DUF1848 domain-containing protein</fullName>
    </submittedName>
</protein>
<reference evidence="1" key="1">
    <citation type="journal article" date="2021" name="PeerJ">
        <title>Extensive microbial diversity within the chicken gut microbiome revealed by metagenomics and culture.</title>
        <authorList>
            <person name="Gilroy R."/>
            <person name="Ravi A."/>
            <person name="Getino M."/>
            <person name="Pursley I."/>
            <person name="Horton D.L."/>
            <person name="Alikhan N.F."/>
            <person name="Baker D."/>
            <person name="Gharbi K."/>
            <person name="Hall N."/>
            <person name="Watson M."/>
            <person name="Adriaenssens E.M."/>
            <person name="Foster-Nyarko E."/>
            <person name="Jarju S."/>
            <person name="Secka A."/>
            <person name="Antonio M."/>
            <person name="Oren A."/>
            <person name="Chaudhuri R.R."/>
            <person name="La Ragione R."/>
            <person name="Hildebrand F."/>
            <person name="Pallen M.J."/>
        </authorList>
    </citation>
    <scope>NUCLEOTIDE SEQUENCE</scope>
    <source>
        <strain evidence="1">ChiSjej1B19-5720</strain>
    </source>
</reference>
<accession>A0A9D2LUC8</accession>
<dbReference type="InterPro" id="IPR014998">
    <property type="entry name" value="DUF1848"/>
</dbReference>
<evidence type="ECO:0000313" key="2">
    <source>
        <dbReference type="Proteomes" id="UP000823842"/>
    </source>
</evidence>
<comment type="caution">
    <text evidence="1">The sequence shown here is derived from an EMBL/GenBank/DDBJ whole genome shotgun (WGS) entry which is preliminary data.</text>
</comment>
<dbReference type="AlphaFoldDB" id="A0A9D2LUC8"/>
<proteinExistence type="predicted"/>
<evidence type="ECO:0000313" key="1">
    <source>
        <dbReference type="EMBL" id="HJB29378.1"/>
    </source>
</evidence>